<keyword evidence="2" id="KW-0804">Transcription</keyword>
<keyword evidence="7" id="KW-1185">Reference proteome</keyword>
<reference evidence="6 7" key="1">
    <citation type="journal article" date="2018" name="Cell">
        <title>The Chara Genome: Secondary Complexity and Implications for Plant Terrestrialization.</title>
        <authorList>
            <person name="Nishiyama T."/>
            <person name="Sakayama H."/>
            <person name="Vries J.D."/>
            <person name="Buschmann H."/>
            <person name="Saint-Marcoux D."/>
            <person name="Ullrich K.K."/>
            <person name="Haas F.B."/>
            <person name="Vanderstraeten L."/>
            <person name="Becker D."/>
            <person name="Lang D."/>
            <person name="Vosolsobe S."/>
            <person name="Rombauts S."/>
            <person name="Wilhelmsson P.K.I."/>
            <person name="Janitza P."/>
            <person name="Kern R."/>
            <person name="Heyl A."/>
            <person name="Rumpler F."/>
            <person name="Villalobos L.I.A.C."/>
            <person name="Clay J.M."/>
            <person name="Skokan R."/>
            <person name="Toyoda A."/>
            <person name="Suzuki Y."/>
            <person name="Kagoshima H."/>
            <person name="Schijlen E."/>
            <person name="Tajeshwar N."/>
            <person name="Catarino B."/>
            <person name="Hetherington A.J."/>
            <person name="Saltykova A."/>
            <person name="Bonnot C."/>
            <person name="Breuninger H."/>
            <person name="Symeonidi A."/>
            <person name="Radhakrishnan G.V."/>
            <person name="Van Nieuwerburgh F."/>
            <person name="Deforce D."/>
            <person name="Chang C."/>
            <person name="Karol K.G."/>
            <person name="Hedrich R."/>
            <person name="Ulvskov P."/>
            <person name="Glockner G."/>
            <person name="Delwiche C.F."/>
            <person name="Petrasek J."/>
            <person name="Van de Peer Y."/>
            <person name="Friml J."/>
            <person name="Beilby M."/>
            <person name="Dolan L."/>
            <person name="Kohara Y."/>
            <person name="Sugano S."/>
            <person name="Fujiyama A."/>
            <person name="Delaux P.-M."/>
            <person name="Quint M."/>
            <person name="TheiBen G."/>
            <person name="Hagemann M."/>
            <person name="Harholt J."/>
            <person name="Dunand C."/>
            <person name="Zachgo S."/>
            <person name="Langdale J."/>
            <person name="Maumus F."/>
            <person name="Straeten D.V.D."/>
            <person name="Gould S.B."/>
            <person name="Rensing S.A."/>
        </authorList>
    </citation>
    <scope>NUCLEOTIDE SEQUENCE [LARGE SCALE GENOMIC DNA]</scope>
    <source>
        <strain evidence="6 7">S276</strain>
    </source>
</reference>
<dbReference type="PANTHER" id="PTHR31003">
    <property type="entry name" value="MYB FAMILY TRANSCRIPTION FACTOR"/>
    <property type="match status" value="1"/>
</dbReference>
<dbReference type="EMBL" id="BFEA01000106">
    <property type="protein sequence ID" value="GBG68864.1"/>
    <property type="molecule type" value="Genomic_DNA"/>
</dbReference>
<protein>
    <recommendedName>
        <fullName evidence="5">HTH myb-type domain-containing protein</fullName>
    </recommendedName>
</protein>
<evidence type="ECO:0000313" key="7">
    <source>
        <dbReference type="Proteomes" id="UP000265515"/>
    </source>
</evidence>
<dbReference type="AlphaFoldDB" id="A0A388KFM7"/>
<dbReference type="OrthoDB" id="1908613at2759"/>
<dbReference type="FunFam" id="1.10.10.60:FF:000002">
    <property type="entry name" value="Myb family transcription factor"/>
    <property type="match status" value="1"/>
</dbReference>
<keyword evidence="3" id="KW-0539">Nucleus</keyword>
<dbReference type="Proteomes" id="UP000265515">
    <property type="component" value="Unassembled WGS sequence"/>
</dbReference>
<feature type="compositionally biased region" description="Low complexity" evidence="4">
    <location>
        <begin position="478"/>
        <end position="494"/>
    </location>
</feature>
<dbReference type="InterPro" id="IPR044787">
    <property type="entry name" value="HHO5-like"/>
</dbReference>
<dbReference type="NCBIfam" id="TIGR01557">
    <property type="entry name" value="myb_SHAQKYF"/>
    <property type="match status" value="1"/>
</dbReference>
<evidence type="ECO:0000313" key="6">
    <source>
        <dbReference type="EMBL" id="GBG68864.1"/>
    </source>
</evidence>
<dbReference type="Gramene" id="GBG68864">
    <property type="protein sequence ID" value="GBG68864"/>
    <property type="gene ID" value="CBR_g3557"/>
</dbReference>
<sequence length="899" mass="96393">MPSDARHSGGLSGSALDEVTSRAAGAAVTNQRERGAGVEAGKVCHEETGSRLEERLCALEAERRRIEGFMEMLPHCRDLLDKEIESMREKIEVKRLLKVHGKSSLLENHMDSSRRQPIEPEESVVPSNGGAVWDDSSTSGDAGIGVNPVHLSPAQGERDCPELFKKRRTEQPMHDETQAETERCKARFPLSNCMEKPLGMLTLACDSQLVDGNDKFDNLQASEKHDRRHGCRLEGKAAAEDGDNAKPSWLWRGVPREQHLVEQNASKEHNEKGHAEGYHHGVRQSWLHEPVEQKDELGSGRCQHLQPHLALTSIKGGNENHSMQTAGNDISFLQPGRERPGGAFLPFVPNRDNKASTGVGTEKGASTIQSASLPVPACIELVLGLAPGTVPEPRHRGMQMETFKGTDHGEHADMEMMQVDRTHRLLTAESAPNEDRLETPMTVAGNIQKKEEDMVVRDPSREGSKGRTVNGEGGGDANGNEGAESGGSESSDNSGGRESDATNTALQASPDAMRTAPGTMLTTSFNGSSGGGHRKARRCWSPELHRRFVDALTILGGPQVATPKQIRELMKVEGLTNDEVKSHLQKYRLHTRRPSPPQNISLPHPPQVFVLGSFYLPDYGSSPTLAQQPPIVATTPAGVYDTAAVAAAAAAAAAAAGAGTAAGGFGTPVASLAAAGVSQQRSHFGLHASSLQTQAGLSTQPSPMLHQHQFFPCKPAHGLTATAIGQVSLCRPSQRESPQHPSSQPEIEVESTPLSMGVGLGATRQAREQEPTAEQHLRPSCEDRTVELSGAERKYVRDVNGEHLGAGAHAAPADGVDVRRVGSLEGGSRKRSLETANARGREGEASPMLLKLQLNEDHMNSAGYSNDCHQLGPRAARAMSGIGGHRSLYCTQPVLSQSG</sequence>
<keyword evidence="1" id="KW-0805">Transcription regulation</keyword>
<evidence type="ECO:0000256" key="4">
    <source>
        <dbReference type="SAM" id="MobiDB-lite"/>
    </source>
</evidence>
<proteinExistence type="predicted"/>
<dbReference type="SUPFAM" id="SSF46689">
    <property type="entry name" value="Homeodomain-like"/>
    <property type="match status" value="1"/>
</dbReference>
<feature type="compositionally biased region" description="Basic and acidic residues" evidence="4">
    <location>
        <begin position="108"/>
        <end position="118"/>
    </location>
</feature>
<feature type="region of interest" description="Disordered" evidence="4">
    <location>
        <begin position="824"/>
        <end position="843"/>
    </location>
</feature>
<feature type="region of interest" description="Disordered" evidence="4">
    <location>
        <begin position="730"/>
        <end position="783"/>
    </location>
</feature>
<organism evidence="6 7">
    <name type="scientific">Chara braunii</name>
    <name type="common">Braun's stonewort</name>
    <dbReference type="NCBI Taxonomy" id="69332"/>
    <lineage>
        <taxon>Eukaryota</taxon>
        <taxon>Viridiplantae</taxon>
        <taxon>Streptophyta</taxon>
        <taxon>Charophyceae</taxon>
        <taxon>Charales</taxon>
        <taxon>Characeae</taxon>
        <taxon>Chara</taxon>
    </lineage>
</organism>
<feature type="region of interest" description="Disordered" evidence="4">
    <location>
        <begin position="1"/>
        <end position="39"/>
    </location>
</feature>
<feature type="compositionally biased region" description="Basic and acidic residues" evidence="4">
    <location>
        <begin position="448"/>
        <end position="465"/>
    </location>
</feature>
<dbReference type="Pfam" id="PF00249">
    <property type="entry name" value="Myb_DNA-binding"/>
    <property type="match status" value="1"/>
</dbReference>
<dbReference type="GO" id="GO:0005634">
    <property type="term" value="C:nucleus"/>
    <property type="evidence" value="ECO:0007669"/>
    <property type="project" value="UniProtKB-SubCell"/>
</dbReference>
<name>A0A388KFM7_CHABU</name>
<dbReference type="PANTHER" id="PTHR31003:SF19">
    <property type="entry name" value="MYB FAMILY TRANSCRIPTION FACTOR EFM"/>
    <property type="match status" value="1"/>
</dbReference>
<dbReference type="InterPro" id="IPR017930">
    <property type="entry name" value="Myb_dom"/>
</dbReference>
<gene>
    <name evidence="6" type="ORF">CBR_g3557</name>
</gene>
<dbReference type="InterPro" id="IPR001005">
    <property type="entry name" value="SANT/Myb"/>
</dbReference>
<evidence type="ECO:0000259" key="5">
    <source>
        <dbReference type="PROSITE" id="PS51294"/>
    </source>
</evidence>
<evidence type="ECO:0000256" key="1">
    <source>
        <dbReference type="ARBA" id="ARBA00023015"/>
    </source>
</evidence>
<dbReference type="GO" id="GO:0003700">
    <property type="term" value="F:DNA-binding transcription factor activity"/>
    <property type="evidence" value="ECO:0007669"/>
    <property type="project" value="InterPro"/>
</dbReference>
<feature type="region of interest" description="Disordered" evidence="4">
    <location>
        <begin position="428"/>
        <end position="537"/>
    </location>
</feature>
<dbReference type="Gene3D" id="1.10.10.60">
    <property type="entry name" value="Homeodomain-like"/>
    <property type="match status" value="1"/>
</dbReference>
<feature type="domain" description="HTH myb-type" evidence="5">
    <location>
        <begin position="532"/>
        <end position="592"/>
    </location>
</feature>
<evidence type="ECO:0000256" key="3">
    <source>
        <dbReference type="ARBA" id="ARBA00023242"/>
    </source>
</evidence>
<evidence type="ECO:0000256" key="2">
    <source>
        <dbReference type="ARBA" id="ARBA00023163"/>
    </source>
</evidence>
<dbReference type="GO" id="GO:0003677">
    <property type="term" value="F:DNA binding"/>
    <property type="evidence" value="ECO:0007669"/>
    <property type="project" value="UniProtKB-KW"/>
</dbReference>
<accession>A0A388KFM7</accession>
<dbReference type="InterPro" id="IPR006447">
    <property type="entry name" value="Myb_dom_plants"/>
</dbReference>
<dbReference type="PROSITE" id="PS51294">
    <property type="entry name" value="HTH_MYB"/>
    <property type="match status" value="1"/>
</dbReference>
<comment type="caution">
    <text evidence="6">The sequence shown here is derived from an EMBL/GenBank/DDBJ whole genome shotgun (WGS) entry which is preliminary data.</text>
</comment>
<feature type="region of interest" description="Disordered" evidence="4">
    <location>
        <begin position="107"/>
        <end position="158"/>
    </location>
</feature>
<feature type="compositionally biased region" description="Basic and acidic residues" evidence="4">
    <location>
        <begin position="765"/>
        <end position="783"/>
    </location>
</feature>
<dbReference type="InterPro" id="IPR009057">
    <property type="entry name" value="Homeodomain-like_sf"/>
</dbReference>